<gene>
    <name evidence="3" type="ORF">OCV88_09165</name>
</gene>
<dbReference type="NCBIfam" id="NF004476">
    <property type="entry name" value="PRK05813.1"/>
    <property type="match status" value="1"/>
</dbReference>
<evidence type="ECO:0000313" key="3">
    <source>
        <dbReference type="EMBL" id="MCU6762501.1"/>
    </source>
</evidence>
<evidence type="ECO:0000256" key="2">
    <source>
        <dbReference type="PROSITE-ProRule" id="PRU00252"/>
    </source>
</evidence>
<comment type="caution">
    <text evidence="3">The sequence shown here is derived from an EMBL/GenBank/DDBJ whole genome shotgun (WGS) entry which is preliminary data.</text>
</comment>
<dbReference type="Pfam" id="PF00436">
    <property type="entry name" value="SSB"/>
    <property type="match status" value="1"/>
</dbReference>
<keyword evidence="4" id="KW-1185">Reference proteome</keyword>
<dbReference type="Gene3D" id="2.40.50.140">
    <property type="entry name" value="Nucleic acid-binding proteins"/>
    <property type="match status" value="2"/>
</dbReference>
<dbReference type="GO" id="GO:0003677">
    <property type="term" value="F:DNA binding"/>
    <property type="evidence" value="ECO:0007669"/>
    <property type="project" value="UniProtKB-KW"/>
</dbReference>
<dbReference type="RefSeq" id="WP_158425203.1">
    <property type="nucleotide sequence ID" value="NZ_JAOQJQ010000003.1"/>
</dbReference>
<dbReference type="InterPro" id="IPR011344">
    <property type="entry name" value="ssDNA-bd"/>
</dbReference>
<sequence length="210" mass="24591">MTDKMFENNQVSMIGEVVSEFQFSHEVLGEGFYMVEVSVNRLSNYADYIPLMVSERLVDTQQDYTGQLIHINGQFRSYNRHEEKKNRLVLSVFVREWEFVDELEENEKTNQIFLDGYVCKDPVYRKTPLGREIADLLIAVNRSYGKSDYIPCICWGRNARFASGFEVGSHIQVLGRIQSREYVKRINDDETEHRIAYEVSVSKVDFLEDM</sequence>
<dbReference type="InterPro" id="IPR000424">
    <property type="entry name" value="Primosome_PriB/ssb"/>
</dbReference>
<protein>
    <submittedName>
        <fullName evidence="3">Single-stranded DNA-binding protein</fullName>
    </submittedName>
</protein>
<organism evidence="3 4">
    <name type="scientific">Brotonthovivens ammoniilytica</name>
    <dbReference type="NCBI Taxonomy" id="2981725"/>
    <lineage>
        <taxon>Bacteria</taxon>
        <taxon>Bacillati</taxon>
        <taxon>Bacillota</taxon>
        <taxon>Clostridia</taxon>
        <taxon>Lachnospirales</taxon>
        <taxon>Lachnospiraceae</taxon>
        <taxon>Brotonthovivens</taxon>
    </lineage>
</organism>
<name>A0ABT2TK21_9FIRM</name>
<dbReference type="PANTHER" id="PTHR10302:SF27">
    <property type="entry name" value="SINGLE-STRANDED DNA-BINDING PROTEIN"/>
    <property type="match status" value="1"/>
</dbReference>
<dbReference type="InterPro" id="IPR012340">
    <property type="entry name" value="NA-bd_OB-fold"/>
</dbReference>
<proteinExistence type="predicted"/>
<dbReference type="PROSITE" id="PS50935">
    <property type="entry name" value="SSB"/>
    <property type="match status" value="2"/>
</dbReference>
<dbReference type="SUPFAM" id="SSF50249">
    <property type="entry name" value="Nucleic acid-binding proteins"/>
    <property type="match status" value="1"/>
</dbReference>
<dbReference type="Proteomes" id="UP001652442">
    <property type="component" value="Unassembled WGS sequence"/>
</dbReference>
<reference evidence="3 4" key="1">
    <citation type="journal article" date="2021" name="ISME Commun">
        <title>Automated analysis of genomic sequences facilitates high-throughput and comprehensive description of bacteria.</title>
        <authorList>
            <person name="Hitch T.C.A."/>
        </authorList>
    </citation>
    <scope>NUCLEOTIDE SEQUENCE [LARGE SCALE GENOMIC DNA]</scope>
    <source>
        <strain evidence="3 4">Sanger_109</strain>
    </source>
</reference>
<evidence type="ECO:0000256" key="1">
    <source>
        <dbReference type="ARBA" id="ARBA00023125"/>
    </source>
</evidence>
<accession>A0ABT2TK21</accession>
<dbReference type="EMBL" id="JAOQJQ010000003">
    <property type="protein sequence ID" value="MCU6762501.1"/>
    <property type="molecule type" value="Genomic_DNA"/>
</dbReference>
<evidence type="ECO:0000313" key="4">
    <source>
        <dbReference type="Proteomes" id="UP001652442"/>
    </source>
</evidence>
<dbReference type="CDD" id="cd04496">
    <property type="entry name" value="SSB_OBF"/>
    <property type="match status" value="1"/>
</dbReference>
<dbReference type="PANTHER" id="PTHR10302">
    <property type="entry name" value="SINGLE-STRANDED DNA-BINDING PROTEIN"/>
    <property type="match status" value="1"/>
</dbReference>
<keyword evidence="1 2" id="KW-0238">DNA-binding</keyword>